<dbReference type="InterPro" id="IPR010730">
    <property type="entry name" value="HET"/>
</dbReference>
<organism evidence="2 3">
    <name type="scientific">Endocarpon pusillum</name>
    <dbReference type="NCBI Taxonomy" id="364733"/>
    <lineage>
        <taxon>Eukaryota</taxon>
        <taxon>Fungi</taxon>
        <taxon>Dikarya</taxon>
        <taxon>Ascomycota</taxon>
        <taxon>Pezizomycotina</taxon>
        <taxon>Eurotiomycetes</taxon>
        <taxon>Chaetothyriomycetidae</taxon>
        <taxon>Verrucariales</taxon>
        <taxon>Verrucariaceae</taxon>
        <taxon>Endocarpon</taxon>
    </lineage>
</organism>
<protein>
    <recommendedName>
        <fullName evidence="1">Heterokaryon incompatibility domain-containing protein</fullName>
    </recommendedName>
</protein>
<proteinExistence type="predicted"/>
<comment type="caution">
    <text evidence="2">The sequence shown here is derived from an EMBL/GenBank/DDBJ whole genome shotgun (WGS) entry which is preliminary data.</text>
</comment>
<feature type="domain" description="Heterokaryon incompatibility" evidence="1">
    <location>
        <begin position="114"/>
        <end position="232"/>
    </location>
</feature>
<evidence type="ECO:0000313" key="3">
    <source>
        <dbReference type="Proteomes" id="UP000606974"/>
    </source>
</evidence>
<sequence>MWNDIDRGFRDVCAQSKTPVYRRILDIQRKGYSSGEKTLKRRCVEKGRKRRYGQYHRDNVDGTIELRYIQPRKGYIAVSCPWRLSSPEDIDTGKYQIKPDRNMKNIIRPQDVVLDRVIKFADANGLPFWIDRLCIDQLDGSDENEIAIQSMDMIYKQSTLSLGLLFVRIDLKEQVECLCDLMSGNCVTKWQNGWGKDEYSLDISLQKARKVLNILDLIIKDTWWERAWIFQEEYLSGIRMCLLIRSSQSHRLQSSSMGFGNIPGELELRAVDFRKQATRFCLVFRHRAGVSESEKSLCTEILKRAGKYNIMLLRNTGRNLKAMSPTIFRDIGRRNIICASDILIIASNCCDYLVRLTINIL</sequence>
<accession>A0A8H7A598</accession>
<dbReference type="Pfam" id="PF06985">
    <property type="entry name" value="HET"/>
    <property type="match status" value="1"/>
</dbReference>
<dbReference type="Proteomes" id="UP000606974">
    <property type="component" value="Unassembled WGS sequence"/>
</dbReference>
<dbReference type="PANTHER" id="PTHR24148">
    <property type="entry name" value="ANKYRIN REPEAT DOMAIN-CONTAINING PROTEIN 39 HOMOLOG-RELATED"/>
    <property type="match status" value="1"/>
</dbReference>
<keyword evidence="3" id="KW-1185">Reference proteome</keyword>
<reference evidence="2" key="1">
    <citation type="submission" date="2020-02" db="EMBL/GenBank/DDBJ databases">
        <authorList>
            <person name="Palmer J.M."/>
        </authorList>
    </citation>
    <scope>NUCLEOTIDE SEQUENCE</scope>
    <source>
        <strain evidence="2">EPUS1.4</strain>
        <tissue evidence="2">Thallus</tissue>
    </source>
</reference>
<evidence type="ECO:0000313" key="2">
    <source>
        <dbReference type="EMBL" id="KAF7502403.1"/>
    </source>
</evidence>
<evidence type="ECO:0000259" key="1">
    <source>
        <dbReference type="Pfam" id="PF06985"/>
    </source>
</evidence>
<dbReference type="EMBL" id="JAACFV010000257">
    <property type="protein sequence ID" value="KAF7502403.1"/>
    <property type="molecule type" value="Genomic_DNA"/>
</dbReference>
<name>A0A8H7A598_9EURO</name>
<dbReference type="PANTHER" id="PTHR24148:SF64">
    <property type="entry name" value="HETEROKARYON INCOMPATIBILITY DOMAIN-CONTAINING PROTEIN"/>
    <property type="match status" value="1"/>
</dbReference>
<dbReference type="OrthoDB" id="270167at2759"/>
<dbReference type="AlphaFoldDB" id="A0A8H7A598"/>
<gene>
    <name evidence="2" type="ORF">GJ744_005855</name>
</gene>
<dbReference type="InterPro" id="IPR052895">
    <property type="entry name" value="HetReg/Transcr_Mod"/>
</dbReference>